<dbReference type="GO" id="GO:0043041">
    <property type="term" value="P:amino acid activation for nonribosomal peptide biosynthetic process"/>
    <property type="evidence" value="ECO:0007669"/>
    <property type="project" value="TreeGrafter"/>
</dbReference>
<dbReference type="AlphaFoldDB" id="A0A1V4CXU0"/>
<dbReference type="GO" id="GO:0031177">
    <property type="term" value="F:phosphopantetheine binding"/>
    <property type="evidence" value="ECO:0007669"/>
    <property type="project" value="TreeGrafter"/>
</dbReference>
<dbReference type="SUPFAM" id="SSF56801">
    <property type="entry name" value="Acetyl-CoA synthetase-like"/>
    <property type="match status" value="1"/>
</dbReference>
<dbReference type="InterPro" id="IPR010071">
    <property type="entry name" value="AA_adenyl_dom"/>
</dbReference>
<keyword evidence="3" id="KW-1185">Reference proteome</keyword>
<dbReference type="InterPro" id="IPR020845">
    <property type="entry name" value="AMP-binding_CS"/>
</dbReference>
<protein>
    <recommendedName>
        <fullName evidence="1">Carrier domain-containing protein</fullName>
    </recommendedName>
</protein>
<comment type="caution">
    <text evidence="2">The sequence shown here is derived from an EMBL/GenBank/DDBJ whole genome shotgun (WGS) entry which is preliminary data.</text>
</comment>
<dbReference type="Pfam" id="PF00501">
    <property type="entry name" value="AMP-binding"/>
    <property type="match status" value="1"/>
</dbReference>
<dbReference type="GO" id="GO:0005737">
    <property type="term" value="C:cytoplasm"/>
    <property type="evidence" value="ECO:0007669"/>
    <property type="project" value="TreeGrafter"/>
</dbReference>
<dbReference type="Gene3D" id="3.40.50.12780">
    <property type="entry name" value="N-terminal domain of ligase-like"/>
    <property type="match status" value="1"/>
</dbReference>
<evidence type="ECO:0000313" key="3">
    <source>
        <dbReference type="Proteomes" id="UP000033615"/>
    </source>
</evidence>
<dbReference type="InterPro" id="IPR042099">
    <property type="entry name" value="ANL_N_sf"/>
</dbReference>
<dbReference type="PANTHER" id="PTHR45527:SF1">
    <property type="entry name" value="FATTY ACID SYNTHASE"/>
    <property type="match status" value="1"/>
</dbReference>
<evidence type="ECO:0000259" key="1">
    <source>
        <dbReference type="PROSITE" id="PS50075"/>
    </source>
</evidence>
<dbReference type="Proteomes" id="UP000033615">
    <property type="component" value="Unassembled WGS sequence"/>
</dbReference>
<organism evidence="2 3">
    <name type="scientific">Streptomyces antioxidans</name>
    <dbReference type="NCBI Taxonomy" id="1507734"/>
    <lineage>
        <taxon>Bacteria</taxon>
        <taxon>Bacillati</taxon>
        <taxon>Actinomycetota</taxon>
        <taxon>Actinomycetes</taxon>
        <taxon>Kitasatosporales</taxon>
        <taxon>Streptomycetaceae</taxon>
        <taxon>Streptomyces</taxon>
    </lineage>
</organism>
<accession>A0A1V4CXU0</accession>
<evidence type="ECO:0000313" key="2">
    <source>
        <dbReference type="EMBL" id="OPF73160.1"/>
    </source>
</evidence>
<sequence length="578" mass="61915">MDMAETAHRMTVWQMVEEVASRTPDALAVECGKESLTFGELWAASLDVRARVCGTAGFTPGDLVATLFTRGVAGVVAQLGVWLAGGAYLPLDPALPRGRISVILDNAKPRAVLAQGDLQELLPADVPLVGAASGAVPGEVVEHDTSRDSMAYVIYTSGSTGIPKGVAVGHHSLLNLVCWHGQTYGTRPGVRVGALAGLGFDASVWEIWSTLANGGTLVLPSDLDPADIDAVSRFLQNDSVEQCFLSTPLAEQLFSLAEPPTSLKVLRTGGDRLRLYPPAEFPAAVFNHYGPTEATVVTTASADLRSSERTALPTIGSPIKGTEVRLVDSDGATVSAPGVQGELVIGGAALAFGYLHDAPLTYKSFLREEDGSVWYYSGDICRWTADGDLEFIGRRDTQVSMHGHRIELSEIEHAMLNVAGVRQAAAIMTAGHDGVLVGHFVGAATEDAIHEALVHQFPRYMLPTVFHRLESMPLNASGKIDRDALLTVLPRPQVAQPDTAEAQSTIHRIAQIWAEVLGRTPQAHDDFFRIGGTSIRAAKATGQIRRTFDVSIGIRVIFDNPILSHYAQRLDELIRGEE</sequence>
<feature type="domain" description="Carrier" evidence="1">
    <location>
        <begin position="500"/>
        <end position="574"/>
    </location>
</feature>
<name>A0A1V4CXU0_9ACTN</name>
<dbReference type="CDD" id="cd05930">
    <property type="entry name" value="A_NRPS"/>
    <property type="match status" value="1"/>
</dbReference>
<dbReference type="InterPro" id="IPR036736">
    <property type="entry name" value="ACP-like_sf"/>
</dbReference>
<dbReference type="Pfam" id="PF00550">
    <property type="entry name" value="PP-binding"/>
    <property type="match status" value="1"/>
</dbReference>
<dbReference type="InterPro" id="IPR009081">
    <property type="entry name" value="PP-bd_ACP"/>
</dbReference>
<dbReference type="PROSITE" id="PS50075">
    <property type="entry name" value="CARRIER"/>
    <property type="match status" value="1"/>
</dbReference>
<dbReference type="SUPFAM" id="SSF47336">
    <property type="entry name" value="ACP-like"/>
    <property type="match status" value="1"/>
</dbReference>
<dbReference type="PROSITE" id="PS00455">
    <property type="entry name" value="AMP_BINDING"/>
    <property type="match status" value="1"/>
</dbReference>
<dbReference type="GO" id="GO:0044550">
    <property type="term" value="P:secondary metabolite biosynthetic process"/>
    <property type="evidence" value="ECO:0007669"/>
    <property type="project" value="TreeGrafter"/>
</dbReference>
<dbReference type="InterPro" id="IPR000873">
    <property type="entry name" value="AMP-dep_synth/lig_dom"/>
</dbReference>
<reference evidence="2" key="1">
    <citation type="submission" date="2016-12" db="EMBL/GenBank/DDBJ databases">
        <title>Genome sequence of Streptomyces antioxidans MUSC 164.</title>
        <authorList>
            <person name="Lee L.-H."/>
            <person name="Ser H.-L."/>
        </authorList>
    </citation>
    <scope>NUCLEOTIDE SEQUENCE [LARGE SCALE GENOMIC DNA]</scope>
    <source>
        <strain evidence="2">MUSC 164</strain>
    </source>
</reference>
<dbReference type="Gene3D" id="1.10.1200.10">
    <property type="entry name" value="ACP-like"/>
    <property type="match status" value="1"/>
</dbReference>
<dbReference type="EMBL" id="LAKD02000095">
    <property type="protein sequence ID" value="OPF73160.1"/>
    <property type="molecule type" value="Genomic_DNA"/>
</dbReference>
<proteinExistence type="predicted"/>
<dbReference type="InterPro" id="IPR045851">
    <property type="entry name" value="AMP-bd_C_sf"/>
</dbReference>
<gene>
    <name evidence="2" type="ORF">VT50_0228850</name>
</gene>
<dbReference type="NCBIfam" id="TIGR01733">
    <property type="entry name" value="AA-adenyl-dom"/>
    <property type="match status" value="1"/>
</dbReference>
<dbReference type="PANTHER" id="PTHR45527">
    <property type="entry name" value="NONRIBOSOMAL PEPTIDE SYNTHETASE"/>
    <property type="match status" value="1"/>
</dbReference>
<dbReference type="Gene3D" id="3.30.300.30">
    <property type="match status" value="1"/>
</dbReference>